<evidence type="ECO:0000313" key="2">
    <source>
        <dbReference type="EMBL" id="PST36937.1"/>
    </source>
</evidence>
<accession>A0A2T3FNQ8</accession>
<dbReference type="Proteomes" id="UP000241048">
    <property type="component" value="Unassembled WGS sequence"/>
</dbReference>
<feature type="domain" description="Resolvase/invertase-type recombinase catalytic" evidence="1">
    <location>
        <begin position="10"/>
        <end position="129"/>
    </location>
</feature>
<gene>
    <name evidence="2" type="ORF">C7U56_10330</name>
</gene>
<dbReference type="RefSeq" id="WP_107001149.1">
    <property type="nucleotide sequence ID" value="NZ_PYLO01000003.1"/>
</dbReference>
<dbReference type="GO" id="GO:0000150">
    <property type="term" value="F:DNA strand exchange activity"/>
    <property type="evidence" value="ECO:0007669"/>
    <property type="project" value="InterPro"/>
</dbReference>
<keyword evidence="3" id="KW-1185">Reference proteome</keyword>
<evidence type="ECO:0000313" key="3">
    <source>
        <dbReference type="Proteomes" id="UP000241048"/>
    </source>
</evidence>
<dbReference type="GO" id="GO:0003677">
    <property type="term" value="F:DNA binding"/>
    <property type="evidence" value="ECO:0007669"/>
    <property type="project" value="InterPro"/>
</dbReference>
<dbReference type="Gene3D" id="3.40.50.1390">
    <property type="entry name" value="Resolvase, N-terminal catalytic domain"/>
    <property type="match status" value="1"/>
</dbReference>
<comment type="caution">
    <text evidence="2">The sequence shown here is derived from an EMBL/GenBank/DDBJ whole genome shotgun (WGS) entry which is preliminary data.</text>
</comment>
<dbReference type="SUPFAM" id="SSF53041">
    <property type="entry name" value="Resolvase-like"/>
    <property type="match status" value="1"/>
</dbReference>
<sequence>MVNAGTINRVAFYCRVNHRDRDYEKYLDDVMRRLEEEYGKQKWDLQIFFEEASGADPNRKEFNRLKAEIAAKKIDVVVTMRAATIARNWGQFMEFMLICSKKNADVVCIDKVEDAQAIFRRIHEFKKRFFEGSDVTCE</sequence>
<dbReference type="Pfam" id="PF00239">
    <property type="entry name" value="Resolvase"/>
    <property type="match status" value="1"/>
</dbReference>
<name>A0A2T3FNQ8_9CLOT</name>
<reference evidence="2 3" key="1">
    <citation type="submission" date="2018-03" db="EMBL/GenBank/DDBJ databases">
        <title>Lachnoclostridium SNUG30386 gen.nov., sp.nov., isolated from human faeces.</title>
        <authorList>
            <person name="Seo B."/>
            <person name="Jeon K."/>
            <person name="Ko G."/>
        </authorList>
    </citation>
    <scope>NUCLEOTIDE SEQUENCE [LARGE SCALE GENOMIC DNA]</scope>
    <source>
        <strain evidence="2 3">SNUG30386</strain>
    </source>
</reference>
<evidence type="ECO:0000259" key="1">
    <source>
        <dbReference type="SMART" id="SM00857"/>
    </source>
</evidence>
<dbReference type="EMBL" id="PYLO01000003">
    <property type="protein sequence ID" value="PST36937.1"/>
    <property type="molecule type" value="Genomic_DNA"/>
</dbReference>
<protein>
    <recommendedName>
        <fullName evidence="1">Resolvase/invertase-type recombinase catalytic domain-containing protein</fullName>
    </recommendedName>
</protein>
<organism evidence="2 3">
    <name type="scientific">Clostridium fessum</name>
    <dbReference type="NCBI Taxonomy" id="2126740"/>
    <lineage>
        <taxon>Bacteria</taxon>
        <taxon>Bacillati</taxon>
        <taxon>Bacillota</taxon>
        <taxon>Clostridia</taxon>
        <taxon>Eubacteriales</taxon>
        <taxon>Clostridiaceae</taxon>
        <taxon>Clostridium</taxon>
    </lineage>
</organism>
<dbReference type="InterPro" id="IPR006119">
    <property type="entry name" value="Resolv_N"/>
</dbReference>
<dbReference type="AlphaFoldDB" id="A0A2T3FNQ8"/>
<proteinExistence type="predicted"/>
<dbReference type="InterPro" id="IPR036162">
    <property type="entry name" value="Resolvase-like_N_sf"/>
</dbReference>
<dbReference type="SMART" id="SM00857">
    <property type="entry name" value="Resolvase"/>
    <property type="match status" value="1"/>
</dbReference>